<organism evidence="1 2">
    <name type="scientific">Nelumbo nucifera</name>
    <name type="common">Sacred lotus</name>
    <dbReference type="NCBI Taxonomy" id="4432"/>
    <lineage>
        <taxon>Eukaryota</taxon>
        <taxon>Viridiplantae</taxon>
        <taxon>Streptophyta</taxon>
        <taxon>Embryophyta</taxon>
        <taxon>Tracheophyta</taxon>
        <taxon>Spermatophyta</taxon>
        <taxon>Magnoliopsida</taxon>
        <taxon>Proteales</taxon>
        <taxon>Nelumbonaceae</taxon>
        <taxon>Nelumbo</taxon>
    </lineage>
</organism>
<name>A0A822Z588_NELNU</name>
<comment type="caution">
    <text evidence="1">The sequence shown here is derived from an EMBL/GenBank/DDBJ whole genome shotgun (WGS) entry which is preliminary data.</text>
</comment>
<proteinExistence type="predicted"/>
<gene>
    <name evidence="1" type="ORF">HUJ06_012947</name>
</gene>
<dbReference type="AlphaFoldDB" id="A0A822Z588"/>
<keyword evidence="2" id="KW-1185">Reference proteome</keyword>
<evidence type="ECO:0000313" key="1">
    <source>
        <dbReference type="EMBL" id="DAD38625.1"/>
    </source>
</evidence>
<accession>A0A822Z588</accession>
<evidence type="ECO:0000313" key="2">
    <source>
        <dbReference type="Proteomes" id="UP000607653"/>
    </source>
</evidence>
<dbReference type="EMBL" id="DUZY01000005">
    <property type="protein sequence ID" value="DAD38625.1"/>
    <property type="molecule type" value="Genomic_DNA"/>
</dbReference>
<reference evidence="1 2" key="1">
    <citation type="journal article" date="2020" name="Mol. Biol. Evol.">
        <title>Distinct Expression and Methylation Patterns for Genes with Different Fates following a Single Whole-Genome Duplication in Flowering Plants.</title>
        <authorList>
            <person name="Shi T."/>
            <person name="Rahmani R.S."/>
            <person name="Gugger P.F."/>
            <person name="Wang M."/>
            <person name="Li H."/>
            <person name="Zhang Y."/>
            <person name="Li Z."/>
            <person name="Wang Q."/>
            <person name="Van de Peer Y."/>
            <person name="Marchal K."/>
            <person name="Chen J."/>
        </authorList>
    </citation>
    <scope>NUCLEOTIDE SEQUENCE [LARGE SCALE GENOMIC DNA]</scope>
    <source>
        <tissue evidence="1">Leaf</tissue>
    </source>
</reference>
<sequence>MKILKICPNFISVDNNYRTLFVEELEP</sequence>
<protein>
    <submittedName>
        <fullName evidence="1">Uncharacterized protein</fullName>
    </submittedName>
</protein>
<dbReference type="Proteomes" id="UP000607653">
    <property type="component" value="Unassembled WGS sequence"/>
</dbReference>